<keyword evidence="4" id="KW-1185">Reference proteome</keyword>
<accession>A0A7C9PIZ0</accession>
<dbReference type="EMBL" id="JAAGOH010000017">
    <property type="protein sequence ID" value="NDY92354.1"/>
    <property type="molecule type" value="Genomic_DNA"/>
</dbReference>
<protein>
    <submittedName>
        <fullName evidence="3">Type 4a pilus biogenesis protein PilO</fullName>
    </submittedName>
</protein>
<gene>
    <name evidence="3" type="ORF">G3A44_14285</name>
</gene>
<feature type="region of interest" description="Disordered" evidence="2">
    <location>
        <begin position="219"/>
        <end position="242"/>
    </location>
</feature>
<dbReference type="PIRSF" id="PIRSF016482">
    <property type="entry name" value="PilO"/>
    <property type="match status" value="1"/>
</dbReference>
<name>A0A7C9PIZ0_9BURK</name>
<dbReference type="AlphaFoldDB" id="A0A7C9PIZ0"/>
<dbReference type="PANTHER" id="PTHR39555">
    <property type="entry name" value="FIMBRIAL ASSEMBLY PROTEIN PILO-LIKE PROTEIN-RELATED"/>
    <property type="match status" value="1"/>
</dbReference>
<dbReference type="GO" id="GO:0043107">
    <property type="term" value="P:type IV pilus-dependent motility"/>
    <property type="evidence" value="ECO:0007669"/>
    <property type="project" value="InterPro"/>
</dbReference>
<dbReference type="InterPro" id="IPR014717">
    <property type="entry name" value="Transl_elong_EF1B/ribsomal_bS6"/>
</dbReference>
<sequence length="242" mass="26426">MKSPQLRLPRVDLAAVASTVQSQFRDLNPKEPGQWPIVPKVAAWVGAGLATLALGWFLVVAEQTQALEAAEVREQKLKTEYRDKLAQAINLEALTKQKQQVQEYVTQLEKQLPGKAEIDALLSDINNAARDGGSLQVEQITPGQVVVKDYYAELPIAIKVAGRYDDLGRFASNIAHLSRIVTLHDLVVQPAAKDPNGALVMESTARTYRYLDPEEVAQARKAAAAKEKGKGKGKPAPKEGKK</sequence>
<feature type="compositionally biased region" description="Basic and acidic residues" evidence="2">
    <location>
        <begin position="224"/>
        <end position="242"/>
    </location>
</feature>
<reference evidence="3 4" key="1">
    <citation type="submission" date="2020-02" db="EMBL/GenBank/DDBJ databases">
        <title>Ideonella bacterium strain TBM-1.</title>
        <authorList>
            <person name="Chen W.-M."/>
        </authorList>
    </citation>
    <scope>NUCLEOTIDE SEQUENCE [LARGE SCALE GENOMIC DNA]</scope>
    <source>
        <strain evidence="3 4">TBM-1</strain>
    </source>
</reference>
<evidence type="ECO:0000256" key="2">
    <source>
        <dbReference type="SAM" id="MobiDB-lite"/>
    </source>
</evidence>
<evidence type="ECO:0000313" key="3">
    <source>
        <dbReference type="EMBL" id="NDY92354.1"/>
    </source>
</evidence>
<evidence type="ECO:0000313" key="4">
    <source>
        <dbReference type="Proteomes" id="UP000484255"/>
    </source>
</evidence>
<comment type="caution">
    <text evidence="3">The sequence shown here is derived from an EMBL/GenBank/DDBJ whole genome shotgun (WGS) entry which is preliminary data.</text>
</comment>
<dbReference type="PANTHER" id="PTHR39555:SF1">
    <property type="entry name" value="TYPE IV PILUS INNER MEMBRANE COMPONENT PILO"/>
    <property type="match status" value="1"/>
</dbReference>
<organism evidence="3 4">
    <name type="scientific">Ideonella livida</name>
    <dbReference type="NCBI Taxonomy" id="2707176"/>
    <lineage>
        <taxon>Bacteria</taxon>
        <taxon>Pseudomonadati</taxon>
        <taxon>Pseudomonadota</taxon>
        <taxon>Betaproteobacteria</taxon>
        <taxon>Burkholderiales</taxon>
        <taxon>Sphaerotilaceae</taxon>
        <taxon>Ideonella</taxon>
    </lineage>
</organism>
<feature type="coiled-coil region" evidence="1">
    <location>
        <begin position="60"/>
        <end position="111"/>
    </location>
</feature>
<dbReference type="Proteomes" id="UP000484255">
    <property type="component" value="Unassembled WGS sequence"/>
</dbReference>
<dbReference type="GO" id="GO:0043683">
    <property type="term" value="P:type IV pilus assembly"/>
    <property type="evidence" value="ECO:0007669"/>
    <property type="project" value="InterPro"/>
</dbReference>
<dbReference type="InterPro" id="IPR007445">
    <property type="entry name" value="PilO"/>
</dbReference>
<dbReference type="Pfam" id="PF04350">
    <property type="entry name" value="PilO"/>
    <property type="match status" value="1"/>
</dbReference>
<dbReference type="RefSeq" id="WP_163458207.1">
    <property type="nucleotide sequence ID" value="NZ_JAAGOH010000017.1"/>
</dbReference>
<dbReference type="Gene3D" id="3.30.70.60">
    <property type="match status" value="1"/>
</dbReference>
<keyword evidence="1" id="KW-0175">Coiled coil</keyword>
<evidence type="ECO:0000256" key="1">
    <source>
        <dbReference type="SAM" id="Coils"/>
    </source>
</evidence>
<proteinExistence type="predicted"/>